<feature type="transmembrane region" description="Helical" evidence="1">
    <location>
        <begin position="107"/>
        <end position="129"/>
    </location>
</feature>
<reference evidence="2 3" key="1">
    <citation type="submission" date="2020-10" db="EMBL/GenBank/DDBJ databases">
        <title>Connecting structure to function with the recovery of over 1000 high-quality activated sludge metagenome-assembled genomes encoding full-length rRNA genes using long-read sequencing.</title>
        <authorList>
            <person name="Singleton C.M."/>
            <person name="Petriglieri F."/>
            <person name="Kristensen J.M."/>
            <person name="Kirkegaard R.H."/>
            <person name="Michaelsen T.Y."/>
            <person name="Andersen M.H."/>
            <person name="Karst S.M."/>
            <person name="Dueholm M.S."/>
            <person name="Nielsen P.H."/>
            <person name="Albertsen M."/>
        </authorList>
    </citation>
    <scope>NUCLEOTIDE SEQUENCE [LARGE SCALE GENOMIC DNA]</scope>
    <source>
        <strain evidence="2">Ega_18-Q3-R5-49_MAXAC.001</strain>
    </source>
</reference>
<evidence type="ECO:0000256" key="1">
    <source>
        <dbReference type="SAM" id="Phobius"/>
    </source>
</evidence>
<dbReference type="AlphaFoldDB" id="A0A935IV51"/>
<feature type="transmembrane region" description="Helical" evidence="1">
    <location>
        <begin position="180"/>
        <end position="203"/>
    </location>
</feature>
<proteinExistence type="predicted"/>
<keyword evidence="1" id="KW-0472">Membrane</keyword>
<feature type="transmembrane region" description="Helical" evidence="1">
    <location>
        <begin position="223"/>
        <end position="244"/>
    </location>
</feature>
<accession>A0A935IV51</accession>
<evidence type="ECO:0000313" key="2">
    <source>
        <dbReference type="EMBL" id="MBK7273318.1"/>
    </source>
</evidence>
<protein>
    <submittedName>
        <fullName evidence="2">Uncharacterized protein</fullName>
    </submittedName>
</protein>
<comment type="caution">
    <text evidence="2">The sequence shown here is derived from an EMBL/GenBank/DDBJ whole genome shotgun (WGS) entry which is preliminary data.</text>
</comment>
<keyword evidence="1" id="KW-0812">Transmembrane</keyword>
<evidence type="ECO:0000313" key="3">
    <source>
        <dbReference type="Proteomes" id="UP000726105"/>
    </source>
</evidence>
<dbReference type="EMBL" id="JADJIB010000003">
    <property type="protein sequence ID" value="MBK7273318.1"/>
    <property type="molecule type" value="Genomic_DNA"/>
</dbReference>
<name>A0A935IV51_9MICO</name>
<gene>
    <name evidence="2" type="ORF">IPI13_09170</name>
</gene>
<dbReference type="Proteomes" id="UP000726105">
    <property type="component" value="Unassembled WGS sequence"/>
</dbReference>
<feature type="transmembrane region" description="Helical" evidence="1">
    <location>
        <begin position="76"/>
        <end position="95"/>
    </location>
</feature>
<sequence length="259" mass="27198">MRSPRAFVALGAAFAVLVLGFVRLPVQLAALCSPITPRDQNGIIALLVPAVVASWGSSDAEPTADLLALEGYWMRFHLFKAAFAMAATVVIVLLGRALWRAGHVWGAALLAAPGLLGLVALLANLQGAVAPGPSLQSMLPLPRDGSLGAVLLDVRADLARQGSGVVRSVRVDRLITDFALYHWVFAALSGVTAVVLAVALLRWRHTPAPSLADARSARRARRVLLIGGALSSLAWAVLCVANLSNALHPVSGLLGWLRL</sequence>
<organism evidence="2 3">
    <name type="scientific">Candidatus Phosphoribacter hodrii</name>
    <dbReference type="NCBI Taxonomy" id="2953743"/>
    <lineage>
        <taxon>Bacteria</taxon>
        <taxon>Bacillati</taxon>
        <taxon>Actinomycetota</taxon>
        <taxon>Actinomycetes</taxon>
        <taxon>Micrococcales</taxon>
        <taxon>Dermatophilaceae</taxon>
        <taxon>Candidatus Phosphoribacter</taxon>
    </lineage>
</organism>
<keyword evidence="1" id="KW-1133">Transmembrane helix</keyword>